<reference evidence="3" key="2">
    <citation type="journal article" date="2016" name="Genome Announc.">
        <title>Draft Genome Sequences of Two Novel Amoeba-Resistant Intranuclear Bacteria, 'Candidatus Berkiella cookevillensis' and 'Candidatus Berkiella aquae'.</title>
        <authorList>
            <person name="Mehari Y.T."/>
            <person name="Arivett B.A."/>
            <person name="Farone A.L."/>
            <person name="Gunderson J.H."/>
            <person name="Farone M.B."/>
        </authorList>
    </citation>
    <scope>NUCLEOTIDE SEQUENCE</scope>
    <source>
        <strain evidence="3">HT99</strain>
    </source>
</reference>
<dbReference type="InterPro" id="IPR011009">
    <property type="entry name" value="Kinase-like_dom_sf"/>
</dbReference>
<gene>
    <name evidence="3" type="ORF">HT99x_015450</name>
    <name evidence="2" type="ORF">HT99x_03150</name>
</gene>
<keyword evidence="4" id="KW-1185">Reference proteome</keyword>
<dbReference type="Pfam" id="PF01636">
    <property type="entry name" value="APH"/>
    <property type="match status" value="1"/>
</dbReference>
<dbReference type="AlphaFoldDB" id="A0A0Q9YMK9"/>
<dbReference type="OrthoDB" id="5608035at2"/>
<dbReference type="SUPFAM" id="SSF56112">
    <property type="entry name" value="Protein kinase-like (PK-like)"/>
    <property type="match status" value="1"/>
</dbReference>
<dbReference type="PANTHER" id="PTHR21310">
    <property type="entry name" value="AMINOGLYCOSIDE PHOSPHOTRANSFERASE-RELATED-RELATED"/>
    <property type="match status" value="1"/>
</dbReference>
<dbReference type="STRING" id="295108.HT99x_03150"/>
<evidence type="ECO:0000259" key="1">
    <source>
        <dbReference type="Pfam" id="PF01636"/>
    </source>
</evidence>
<proteinExistence type="predicted"/>
<dbReference type="GO" id="GO:0016740">
    <property type="term" value="F:transferase activity"/>
    <property type="evidence" value="ECO:0007669"/>
    <property type="project" value="UniProtKB-KW"/>
</dbReference>
<comment type="caution">
    <text evidence="2">The sequence shown here is derived from an EMBL/GenBank/DDBJ whole genome shotgun (WGS) entry which is preliminary data.</text>
</comment>
<dbReference type="PANTHER" id="PTHR21310:SF15">
    <property type="entry name" value="AMINOGLYCOSIDE PHOSPHOTRANSFERASE DOMAIN-CONTAINING PROTEIN"/>
    <property type="match status" value="1"/>
</dbReference>
<accession>A0A0Q9YMK9</accession>
<dbReference type="EMBL" id="LKAJ01000025">
    <property type="protein sequence ID" value="KRG17713.1"/>
    <property type="molecule type" value="Genomic_DNA"/>
</dbReference>
<dbReference type="InterPro" id="IPR051678">
    <property type="entry name" value="AGP_Transferase"/>
</dbReference>
<name>A0A0Q9YMK9_9GAMM</name>
<sequence>MHDKLIERLQLIFDAKLLEARKIVPGHDSTNEIFAVKTEKGKYIVKVVKDSLMHGVFWKGLHLLFGATHEISIKNQDNLSKHINQFGLIPAPIVYRSESDLNNPLKKPYVILEMMHGNPIISESEIAEEMMKSPDVALQLGTLLGNIHRQTFSFFGNLDKRGYPLSEFPTKLAATIKVLASTKKALSDPLVQKMLPYYLSRARSIDPPKVSSLIMLDLWPSQFLEDNGHLRSLVDIESYCIGPIELELCLLELWLKKRSKFKEAYFSVNTYWPDYEETREIYRYFLYLLYDCPSEGLQSCIDARGKFAQGDRIKSRISAPRLRMGPKFNPFSPYDEDD</sequence>
<reference evidence="2" key="1">
    <citation type="submission" date="2015-09" db="EMBL/GenBank/DDBJ databases">
        <title>Draft Genome Sequences of Two Novel Amoeba-resistant Intranuclear Bacteria, Candidatus Berkiella cookevillensis and Candidatus Berkiella aquae.</title>
        <authorList>
            <person name="Mehari Y.T."/>
            <person name="Arivett B.A."/>
            <person name="Farone A.L."/>
            <person name="Gunderson J.H."/>
            <person name="Farone M.B."/>
        </authorList>
    </citation>
    <scope>NUCLEOTIDE SEQUENCE [LARGE SCALE GENOMIC DNA]</scope>
    <source>
        <strain evidence="2">HT99</strain>
    </source>
</reference>
<keyword evidence="2" id="KW-0808">Transferase</keyword>
<dbReference type="Proteomes" id="UP000051497">
    <property type="component" value="Unassembled WGS sequence"/>
</dbReference>
<evidence type="ECO:0000313" key="3">
    <source>
        <dbReference type="EMBL" id="MCS5712834.1"/>
    </source>
</evidence>
<feature type="domain" description="Aminoglycoside phosphotransferase" evidence="1">
    <location>
        <begin position="26"/>
        <end position="252"/>
    </location>
</feature>
<organism evidence="2">
    <name type="scientific">Candidatus Berkiella aquae</name>
    <dbReference type="NCBI Taxonomy" id="295108"/>
    <lineage>
        <taxon>Bacteria</taxon>
        <taxon>Pseudomonadati</taxon>
        <taxon>Pseudomonadota</taxon>
        <taxon>Gammaproteobacteria</taxon>
        <taxon>Candidatus Berkiellales</taxon>
        <taxon>Candidatus Berkiellaceae</taxon>
        <taxon>Candidatus Berkiella</taxon>
    </lineage>
</organism>
<protein>
    <submittedName>
        <fullName evidence="2">Phosphotransferase enzyme family protein</fullName>
    </submittedName>
</protein>
<evidence type="ECO:0000313" key="2">
    <source>
        <dbReference type="EMBL" id="KRG17713.1"/>
    </source>
</evidence>
<dbReference type="RefSeq" id="WP_075067733.1">
    <property type="nucleotide sequence ID" value="NZ_LKAJ02000003.1"/>
</dbReference>
<reference evidence="3" key="3">
    <citation type="submission" date="2021-06" db="EMBL/GenBank/DDBJ databases">
        <title>Genomic Description and Analysis of Intracellular Bacteria, Candidatus Berkiella cookevillensis and Candidatus Berkiella aquae.</title>
        <authorList>
            <person name="Kidane D.T."/>
            <person name="Mehari Y.T."/>
            <person name="Rice F.C."/>
            <person name="Arivett B.A."/>
            <person name="Farone A.L."/>
            <person name="Berk S.G."/>
            <person name="Farone M.B."/>
        </authorList>
    </citation>
    <scope>NUCLEOTIDE SEQUENCE</scope>
    <source>
        <strain evidence="3">HT99</strain>
    </source>
</reference>
<dbReference type="InterPro" id="IPR002575">
    <property type="entry name" value="Aminoglycoside_PTrfase"/>
</dbReference>
<evidence type="ECO:0000313" key="4">
    <source>
        <dbReference type="Proteomes" id="UP000051497"/>
    </source>
</evidence>
<dbReference type="EMBL" id="LKAJ02000003">
    <property type="protein sequence ID" value="MCS5712834.1"/>
    <property type="molecule type" value="Genomic_DNA"/>
</dbReference>